<dbReference type="EMBL" id="MU006389">
    <property type="protein sequence ID" value="KAF2844327.1"/>
    <property type="molecule type" value="Genomic_DNA"/>
</dbReference>
<reference evidence="6" key="1">
    <citation type="submission" date="2020-01" db="EMBL/GenBank/DDBJ databases">
        <authorList>
            <consortium name="DOE Joint Genome Institute"/>
            <person name="Haridas S."/>
            <person name="Albert R."/>
            <person name="Binder M."/>
            <person name="Bloem J."/>
            <person name="Labutti K."/>
            <person name="Salamov A."/>
            <person name="Andreopoulos B."/>
            <person name="Baker S.E."/>
            <person name="Barry K."/>
            <person name="Bills G."/>
            <person name="Bluhm B.H."/>
            <person name="Cannon C."/>
            <person name="Castanera R."/>
            <person name="Culley D.E."/>
            <person name="Daum C."/>
            <person name="Ezra D."/>
            <person name="Gonzalez J.B."/>
            <person name="Henrissat B."/>
            <person name="Kuo A."/>
            <person name="Liang C."/>
            <person name="Lipzen A."/>
            <person name="Lutzoni F."/>
            <person name="Magnuson J."/>
            <person name="Mondo S."/>
            <person name="Nolan M."/>
            <person name="Ohm R."/>
            <person name="Pangilinan J."/>
            <person name="Park H.-J."/>
            <person name="Ramirez L."/>
            <person name="Alfaro M."/>
            <person name="Sun H."/>
            <person name="Tritt A."/>
            <person name="Yoshinaga Y."/>
            <person name="Zwiers L.-H."/>
            <person name="Turgeon B.G."/>
            <person name="Goodwin S.B."/>
            <person name="Spatafora J.W."/>
            <person name="Crous P.W."/>
            <person name="Grigoriev I.V."/>
        </authorList>
    </citation>
    <scope>NUCLEOTIDE SEQUENCE</scope>
    <source>
        <strain evidence="6">IPT5</strain>
    </source>
</reference>
<evidence type="ECO:0000256" key="4">
    <source>
        <dbReference type="ARBA" id="ARBA00023242"/>
    </source>
</evidence>
<comment type="subcellular location">
    <subcellularLocation>
        <location evidence="1">Nucleus</location>
    </subcellularLocation>
</comment>
<dbReference type="CDD" id="cd12148">
    <property type="entry name" value="fungal_TF_MHR"/>
    <property type="match status" value="1"/>
</dbReference>
<organism evidence="6 7">
    <name type="scientific">Plenodomus tracheiphilus IPT5</name>
    <dbReference type="NCBI Taxonomy" id="1408161"/>
    <lineage>
        <taxon>Eukaryota</taxon>
        <taxon>Fungi</taxon>
        <taxon>Dikarya</taxon>
        <taxon>Ascomycota</taxon>
        <taxon>Pezizomycotina</taxon>
        <taxon>Dothideomycetes</taxon>
        <taxon>Pleosporomycetidae</taxon>
        <taxon>Pleosporales</taxon>
        <taxon>Pleosporineae</taxon>
        <taxon>Leptosphaeriaceae</taxon>
        <taxon>Plenodomus</taxon>
    </lineage>
</organism>
<accession>A0A6A7APS4</accession>
<dbReference type="GO" id="GO:0003677">
    <property type="term" value="F:DNA binding"/>
    <property type="evidence" value="ECO:0007669"/>
    <property type="project" value="UniProtKB-KW"/>
</dbReference>
<evidence type="ECO:0008006" key="8">
    <source>
        <dbReference type="Google" id="ProtNLM"/>
    </source>
</evidence>
<sequence>MTKESIAALAGGVGASYGHNSNASLVSSSPGQFPRCPSSNAIVSSSHSLSASSRPSGSQGQEENGASPRDSVDTEDLYPERQPQDTTSPVKSGMEEVHHVVKCLGIQFQATRVAAMPLEDMTTKAVEAFLNGTGSLLFFWGHAEALELIRSVYHPRSDSTPAYATEVFAMSAVGSYCDGEAHTTLVQERCLHSFLYMLSLPSNMSNLRRMRLFACLAICLYTNSIDSARRLILSALRIGRQTFTSPTFRAETSEDEVLYWWNVLRSIIFLECWFAYNTGHESRITPEDLTLHHPSRPHADLGVFQERVGNLGQLAAYIALDLKTETQPTAARARIHFESLDEWHRTLPPQMQLSQLSLTDPLAMNRYSKRSLLQLHVLFLGLLIEPYRRGLVNLGRYRLNNSVTTIALEDLEPLENVEEQCALVARQSARVASLLQTDNLIRSRCWVSVYTSFTGCAVLLFSASQKLLKLLGEEIGQDLLYAASHLNVLSLCSYDNAVARKLYITLQIIFNDLREIVVSPVYHRMRELHIVVQDVALMPPSHYDAAGGVGEVSKSIVELVRRMTDVLQENLSF</sequence>
<feature type="region of interest" description="Disordered" evidence="5">
    <location>
        <begin position="13"/>
        <end position="93"/>
    </location>
</feature>
<dbReference type="OrthoDB" id="1919336at2759"/>
<protein>
    <recommendedName>
        <fullName evidence="8">Transcription factor domain-containing protein</fullName>
    </recommendedName>
</protein>
<dbReference type="AlphaFoldDB" id="A0A6A7APS4"/>
<feature type="compositionally biased region" description="Low complexity" evidence="5">
    <location>
        <begin position="38"/>
        <end position="58"/>
    </location>
</feature>
<proteinExistence type="predicted"/>
<evidence type="ECO:0000313" key="6">
    <source>
        <dbReference type="EMBL" id="KAF2844327.1"/>
    </source>
</evidence>
<keyword evidence="3" id="KW-0238">DNA-binding</keyword>
<evidence type="ECO:0000256" key="2">
    <source>
        <dbReference type="ARBA" id="ARBA00022723"/>
    </source>
</evidence>
<dbReference type="PANTHER" id="PTHR46910">
    <property type="entry name" value="TRANSCRIPTION FACTOR PDR1"/>
    <property type="match status" value="1"/>
</dbReference>
<name>A0A6A7APS4_9PLEO</name>
<evidence type="ECO:0000256" key="1">
    <source>
        <dbReference type="ARBA" id="ARBA00004123"/>
    </source>
</evidence>
<keyword evidence="7" id="KW-1185">Reference proteome</keyword>
<dbReference type="Proteomes" id="UP000799423">
    <property type="component" value="Unassembled WGS sequence"/>
</dbReference>
<keyword evidence="2" id="KW-0479">Metal-binding</keyword>
<dbReference type="InterPro" id="IPR050987">
    <property type="entry name" value="AtrR-like"/>
</dbReference>
<dbReference type="GO" id="GO:0046872">
    <property type="term" value="F:metal ion binding"/>
    <property type="evidence" value="ECO:0007669"/>
    <property type="project" value="UniProtKB-KW"/>
</dbReference>
<evidence type="ECO:0000256" key="5">
    <source>
        <dbReference type="SAM" id="MobiDB-lite"/>
    </source>
</evidence>
<evidence type="ECO:0000256" key="3">
    <source>
        <dbReference type="ARBA" id="ARBA00023125"/>
    </source>
</evidence>
<gene>
    <name evidence="6" type="ORF">T440DRAFT_27074</name>
</gene>
<dbReference type="GO" id="GO:0003700">
    <property type="term" value="F:DNA-binding transcription factor activity"/>
    <property type="evidence" value="ECO:0007669"/>
    <property type="project" value="InterPro"/>
</dbReference>
<dbReference type="GO" id="GO:0005634">
    <property type="term" value="C:nucleus"/>
    <property type="evidence" value="ECO:0007669"/>
    <property type="project" value="UniProtKB-SubCell"/>
</dbReference>
<evidence type="ECO:0000313" key="7">
    <source>
        <dbReference type="Proteomes" id="UP000799423"/>
    </source>
</evidence>
<feature type="compositionally biased region" description="Polar residues" evidence="5">
    <location>
        <begin position="18"/>
        <end position="31"/>
    </location>
</feature>
<keyword evidence="4" id="KW-0539">Nucleus</keyword>
<dbReference type="PANTHER" id="PTHR46910:SF3">
    <property type="entry name" value="HALOTOLERANCE PROTEIN 9-RELATED"/>
    <property type="match status" value="1"/>
</dbReference>